<dbReference type="Pfam" id="PF18495">
    <property type="entry name" value="VbhA"/>
    <property type="match status" value="1"/>
</dbReference>
<accession>A0A1M5YKD5</accession>
<dbReference type="InterPro" id="IPR041535">
    <property type="entry name" value="VbhA"/>
</dbReference>
<evidence type="ECO:0000259" key="1">
    <source>
        <dbReference type="Pfam" id="PF18495"/>
    </source>
</evidence>
<keyword evidence="3" id="KW-1185">Reference proteome</keyword>
<dbReference type="InterPro" id="IPR043038">
    <property type="entry name" value="VbhA_sf"/>
</dbReference>
<dbReference type="Gene3D" id="1.10.8.1050">
    <property type="entry name" value="Antitoxin VbhA-like"/>
    <property type="match status" value="1"/>
</dbReference>
<gene>
    <name evidence="2" type="ORF">SAMN04488135_109182</name>
</gene>
<dbReference type="OrthoDB" id="8664388at2"/>
<protein>
    <recommendedName>
        <fullName evidence="1">Antitoxin VbhA domain-containing protein</fullName>
    </recommendedName>
</protein>
<evidence type="ECO:0000313" key="3">
    <source>
        <dbReference type="Proteomes" id="UP000184226"/>
    </source>
</evidence>
<evidence type="ECO:0000313" key="2">
    <source>
        <dbReference type="EMBL" id="SHI12481.1"/>
    </source>
</evidence>
<dbReference type="InterPro" id="IPR033788">
    <property type="entry name" value="VbhA-like"/>
</dbReference>
<dbReference type="AlphaFoldDB" id="A0A1M5YKD5"/>
<name>A0A1M5YKD5_9BURK</name>
<sequence length="75" mass="8233">MTNQELKRRHRAVTDAIASQRLEGLEVDSQTISELERAADGELSVEEVLRSVKARIQAGEFRTKSNGSDFSSGGI</sequence>
<dbReference type="RefSeq" id="WP_073105140.1">
    <property type="nucleotide sequence ID" value="NZ_FQXE01000009.1"/>
</dbReference>
<reference evidence="2 3" key="1">
    <citation type="submission" date="2016-11" db="EMBL/GenBank/DDBJ databases">
        <authorList>
            <person name="Jaros S."/>
            <person name="Januszkiewicz K."/>
            <person name="Wedrychowicz H."/>
        </authorList>
    </citation>
    <scope>NUCLEOTIDE SEQUENCE [LARGE SCALE GENOMIC DNA]</scope>
    <source>
        <strain evidence="2 3">CGMCC 1.10190</strain>
    </source>
</reference>
<feature type="domain" description="Antitoxin VbhA" evidence="1">
    <location>
        <begin position="9"/>
        <end position="55"/>
    </location>
</feature>
<dbReference type="Proteomes" id="UP000184226">
    <property type="component" value="Unassembled WGS sequence"/>
</dbReference>
<proteinExistence type="predicted"/>
<dbReference type="EMBL" id="FQXE01000009">
    <property type="protein sequence ID" value="SHI12481.1"/>
    <property type="molecule type" value="Genomic_DNA"/>
</dbReference>
<dbReference type="CDD" id="cd11586">
    <property type="entry name" value="VbhA_like"/>
    <property type="match status" value="1"/>
</dbReference>
<organism evidence="2 3">
    <name type="scientific">Pollutimonas bauzanensis</name>
    <dbReference type="NCBI Taxonomy" id="658167"/>
    <lineage>
        <taxon>Bacteria</taxon>
        <taxon>Pseudomonadati</taxon>
        <taxon>Pseudomonadota</taxon>
        <taxon>Betaproteobacteria</taxon>
        <taxon>Burkholderiales</taxon>
        <taxon>Alcaligenaceae</taxon>
        <taxon>Pollutimonas</taxon>
    </lineage>
</organism>